<evidence type="ECO:0000313" key="8">
    <source>
        <dbReference type="EMBL" id="RUS77884.1"/>
    </source>
</evidence>
<evidence type="ECO:0000256" key="3">
    <source>
        <dbReference type="ARBA" id="ARBA00022989"/>
    </source>
</evidence>
<reference evidence="8 9" key="1">
    <citation type="submission" date="2019-01" db="EMBL/GenBank/DDBJ databases">
        <title>A draft genome assembly of the solar-powered sea slug Elysia chlorotica.</title>
        <authorList>
            <person name="Cai H."/>
            <person name="Li Q."/>
            <person name="Fang X."/>
            <person name="Li J."/>
            <person name="Curtis N.E."/>
            <person name="Altenburger A."/>
            <person name="Shibata T."/>
            <person name="Feng M."/>
            <person name="Maeda T."/>
            <person name="Schwartz J.A."/>
            <person name="Shigenobu S."/>
            <person name="Lundholm N."/>
            <person name="Nishiyama T."/>
            <person name="Yang H."/>
            <person name="Hasebe M."/>
            <person name="Li S."/>
            <person name="Pierce S.K."/>
            <person name="Wang J."/>
        </authorList>
    </citation>
    <scope>NUCLEOTIDE SEQUENCE [LARGE SCALE GENOMIC DNA]</scope>
    <source>
        <strain evidence="8">EC2010</strain>
        <tissue evidence="8">Whole organism of an adult</tissue>
    </source>
</reference>
<feature type="non-terminal residue" evidence="8">
    <location>
        <position position="1"/>
    </location>
</feature>
<feature type="transmembrane region" description="Helical" evidence="6">
    <location>
        <begin position="141"/>
        <end position="162"/>
    </location>
</feature>
<dbReference type="OrthoDB" id="2985014at2759"/>
<dbReference type="InterPro" id="IPR050382">
    <property type="entry name" value="MFS_Na/Anion_cotransporter"/>
</dbReference>
<accession>A0A433T8V8</accession>
<feature type="transmembrane region" description="Helical" evidence="6">
    <location>
        <begin position="433"/>
        <end position="452"/>
    </location>
</feature>
<keyword evidence="4 6" id="KW-0472">Membrane</keyword>
<comment type="caution">
    <text evidence="8">The sequence shown here is derived from an EMBL/GenBank/DDBJ whole genome shotgun (WGS) entry which is preliminary data.</text>
</comment>
<proteinExistence type="predicted"/>
<name>A0A433T8V8_ELYCH</name>
<evidence type="ECO:0000256" key="5">
    <source>
        <dbReference type="SAM" id="MobiDB-lite"/>
    </source>
</evidence>
<protein>
    <recommendedName>
        <fullName evidence="7">Major facilitator superfamily (MFS) profile domain-containing protein</fullName>
    </recommendedName>
</protein>
<dbReference type="FunFam" id="1.20.1250.20:FF:000532">
    <property type="entry name" value="SLC (SoLute Carrier) homolog"/>
    <property type="match status" value="1"/>
</dbReference>
<keyword evidence="9" id="KW-1185">Reference proteome</keyword>
<dbReference type="PROSITE" id="PS50850">
    <property type="entry name" value="MFS"/>
    <property type="match status" value="1"/>
</dbReference>
<evidence type="ECO:0000313" key="9">
    <source>
        <dbReference type="Proteomes" id="UP000271974"/>
    </source>
</evidence>
<sequence length="533" mass="59560">GPPKWRSQRVILGYFLFAGMANLFFQRVNLSVNIVCMVNHTAIEGHHHKDHVPDLANATSRRYTGENPLLDWAPHVSQIIQSYLHEARISNYPIFPSPQQDGPFDWSKEKQGLLLSSIYWTYTASVVPANHMLRNVRRKTVLVVSMATLTACTMMLHGAALWSLWAVFALKLVQGVCTAVAIIAMYGMWTVWGPPEEMGKLLGFNISGQMFSNVAVFPISALLCKYGFLGGWPSVFYVFGMISIVWLVLFCIFVAESPSESRYITPEERDYIVSSRAYAVTAKQVIVPWKAIFTSRVLYAICSAQVSFAWNYFMFLATLPQYMYEVLKLDIESNGLYSMLPYMAMFVTTYSSGPLSDWVIRRGWVRVVWARRISILTANLIPAVCLVLLSFLDCTHKDLAIALLVIGVGFSGYALSAFQLLPYDVAPRFAPAIMTVSTSTATMAGLVTPYAVALIAKDQTREQWQLVFFLTSAILVCGAVGFCLLTTGEPQRWAMADPKHPKSNSPDMDVEVKAPTKNGALKTDQDEDDNEYV</sequence>
<feature type="transmembrane region" description="Helical" evidence="6">
    <location>
        <begin position="464"/>
        <end position="485"/>
    </location>
</feature>
<comment type="subcellular location">
    <subcellularLocation>
        <location evidence="1">Membrane</location>
        <topology evidence="1">Multi-pass membrane protein</topology>
    </subcellularLocation>
</comment>
<dbReference type="SUPFAM" id="SSF103473">
    <property type="entry name" value="MFS general substrate transporter"/>
    <property type="match status" value="1"/>
</dbReference>
<feature type="transmembrane region" description="Helical" evidence="6">
    <location>
        <begin position="210"/>
        <end position="229"/>
    </location>
</feature>
<feature type="region of interest" description="Disordered" evidence="5">
    <location>
        <begin position="495"/>
        <end position="533"/>
    </location>
</feature>
<evidence type="ECO:0000256" key="1">
    <source>
        <dbReference type="ARBA" id="ARBA00004141"/>
    </source>
</evidence>
<dbReference type="InterPro" id="IPR011701">
    <property type="entry name" value="MFS"/>
</dbReference>
<feature type="transmembrane region" description="Helical" evidence="6">
    <location>
        <begin position="168"/>
        <end position="189"/>
    </location>
</feature>
<feature type="transmembrane region" description="Helical" evidence="6">
    <location>
        <begin position="399"/>
        <end position="421"/>
    </location>
</feature>
<dbReference type="Pfam" id="PF07690">
    <property type="entry name" value="MFS_1"/>
    <property type="match status" value="1"/>
</dbReference>
<dbReference type="GO" id="GO:0016020">
    <property type="term" value="C:membrane"/>
    <property type="evidence" value="ECO:0007669"/>
    <property type="project" value="UniProtKB-SubCell"/>
</dbReference>
<feature type="transmembrane region" description="Helical" evidence="6">
    <location>
        <begin position="6"/>
        <end position="25"/>
    </location>
</feature>
<dbReference type="InterPro" id="IPR036259">
    <property type="entry name" value="MFS_trans_sf"/>
</dbReference>
<feature type="transmembrane region" description="Helical" evidence="6">
    <location>
        <begin position="297"/>
        <end position="319"/>
    </location>
</feature>
<feature type="domain" description="Major facilitator superfamily (MFS) profile" evidence="7">
    <location>
        <begin position="15"/>
        <end position="490"/>
    </location>
</feature>
<keyword evidence="3 6" id="KW-1133">Transmembrane helix</keyword>
<evidence type="ECO:0000256" key="2">
    <source>
        <dbReference type="ARBA" id="ARBA00022692"/>
    </source>
</evidence>
<dbReference type="Proteomes" id="UP000271974">
    <property type="component" value="Unassembled WGS sequence"/>
</dbReference>
<keyword evidence="2 6" id="KW-0812">Transmembrane</keyword>
<feature type="transmembrane region" description="Helical" evidence="6">
    <location>
        <begin position="372"/>
        <end position="393"/>
    </location>
</feature>
<dbReference type="EMBL" id="RQTK01000545">
    <property type="protein sequence ID" value="RUS77884.1"/>
    <property type="molecule type" value="Genomic_DNA"/>
</dbReference>
<evidence type="ECO:0000256" key="4">
    <source>
        <dbReference type="ARBA" id="ARBA00023136"/>
    </source>
</evidence>
<evidence type="ECO:0000256" key="6">
    <source>
        <dbReference type="SAM" id="Phobius"/>
    </source>
</evidence>
<dbReference type="AlphaFoldDB" id="A0A433T8V8"/>
<organism evidence="8 9">
    <name type="scientific">Elysia chlorotica</name>
    <name type="common">Eastern emerald elysia</name>
    <name type="synonym">Sea slug</name>
    <dbReference type="NCBI Taxonomy" id="188477"/>
    <lineage>
        <taxon>Eukaryota</taxon>
        <taxon>Metazoa</taxon>
        <taxon>Spiralia</taxon>
        <taxon>Lophotrochozoa</taxon>
        <taxon>Mollusca</taxon>
        <taxon>Gastropoda</taxon>
        <taxon>Heterobranchia</taxon>
        <taxon>Euthyneura</taxon>
        <taxon>Panpulmonata</taxon>
        <taxon>Sacoglossa</taxon>
        <taxon>Placobranchoidea</taxon>
        <taxon>Plakobranchidae</taxon>
        <taxon>Elysia</taxon>
    </lineage>
</organism>
<feature type="transmembrane region" description="Helical" evidence="6">
    <location>
        <begin position="235"/>
        <end position="255"/>
    </location>
</feature>
<dbReference type="InterPro" id="IPR020846">
    <property type="entry name" value="MFS_dom"/>
</dbReference>
<dbReference type="PANTHER" id="PTHR11662">
    <property type="entry name" value="SOLUTE CARRIER FAMILY 17"/>
    <property type="match status" value="1"/>
</dbReference>
<dbReference type="PANTHER" id="PTHR11662:SF399">
    <property type="entry name" value="FI19708P1-RELATED"/>
    <property type="match status" value="1"/>
</dbReference>
<evidence type="ECO:0000259" key="7">
    <source>
        <dbReference type="PROSITE" id="PS50850"/>
    </source>
</evidence>
<dbReference type="STRING" id="188477.A0A433T8V8"/>
<dbReference type="Gene3D" id="1.20.1250.20">
    <property type="entry name" value="MFS general substrate transporter like domains"/>
    <property type="match status" value="2"/>
</dbReference>
<dbReference type="GO" id="GO:0006820">
    <property type="term" value="P:monoatomic anion transport"/>
    <property type="evidence" value="ECO:0007669"/>
    <property type="project" value="TreeGrafter"/>
</dbReference>
<dbReference type="GO" id="GO:0022857">
    <property type="term" value="F:transmembrane transporter activity"/>
    <property type="evidence" value="ECO:0007669"/>
    <property type="project" value="InterPro"/>
</dbReference>
<gene>
    <name evidence="8" type="ORF">EGW08_014358</name>
</gene>